<evidence type="ECO:0000313" key="3">
    <source>
        <dbReference type="EMBL" id="CCG80635.1"/>
    </source>
</evidence>
<feature type="domain" description="Stress-response A/B barrel" evidence="2">
    <location>
        <begin position="12"/>
        <end position="111"/>
    </location>
</feature>
<keyword evidence="4" id="KW-1185">Reference proteome</keyword>
<dbReference type="STRING" id="1097556.R4X6F0"/>
<dbReference type="Proteomes" id="UP000013776">
    <property type="component" value="Unassembled WGS sequence"/>
</dbReference>
<dbReference type="PANTHER" id="PTHR33178">
    <property type="match status" value="1"/>
</dbReference>
<evidence type="ECO:0000259" key="2">
    <source>
        <dbReference type="PROSITE" id="PS51502"/>
    </source>
</evidence>
<evidence type="ECO:0000313" key="4">
    <source>
        <dbReference type="Proteomes" id="UP000013776"/>
    </source>
</evidence>
<dbReference type="PROSITE" id="PS51502">
    <property type="entry name" value="S_R_A_B_BARREL"/>
    <property type="match status" value="1"/>
</dbReference>
<organism evidence="3 4">
    <name type="scientific">Taphrina deformans (strain PYCC 5710 / ATCC 11124 / CBS 356.35 / IMI 108563 / JCM 9778 / NBRC 8474)</name>
    <name type="common">Peach leaf curl fungus</name>
    <name type="synonym">Lalaria deformans</name>
    <dbReference type="NCBI Taxonomy" id="1097556"/>
    <lineage>
        <taxon>Eukaryota</taxon>
        <taxon>Fungi</taxon>
        <taxon>Dikarya</taxon>
        <taxon>Ascomycota</taxon>
        <taxon>Taphrinomycotina</taxon>
        <taxon>Taphrinomycetes</taxon>
        <taxon>Taphrinales</taxon>
        <taxon>Taphrinaceae</taxon>
        <taxon>Taphrina</taxon>
    </lineage>
</organism>
<protein>
    <submittedName>
        <fullName evidence="3">Stress responsive A/B barrel domain protein</fullName>
    </submittedName>
</protein>
<name>R4X6F0_TAPDE</name>
<dbReference type="eggNOG" id="ENOG502S73V">
    <property type="taxonomic scope" value="Eukaryota"/>
</dbReference>
<dbReference type="SUPFAM" id="SSF54909">
    <property type="entry name" value="Dimeric alpha+beta barrel"/>
    <property type="match status" value="1"/>
</dbReference>
<dbReference type="InterPro" id="IPR044662">
    <property type="entry name" value="HS1/DABB1-like"/>
</dbReference>
<dbReference type="PANTHER" id="PTHR33178:SF10">
    <property type="entry name" value="STRESS-RESPONSE A_B BARREL DOMAIN-CONTAINING PROTEIN"/>
    <property type="match status" value="1"/>
</dbReference>
<dbReference type="AlphaFoldDB" id="R4X6F0"/>
<dbReference type="Gene3D" id="3.30.70.100">
    <property type="match status" value="1"/>
</dbReference>
<dbReference type="VEuPathDB" id="FungiDB:TAPDE_000166"/>
<dbReference type="InterPro" id="IPR013097">
    <property type="entry name" value="Dabb"/>
</dbReference>
<evidence type="ECO:0000256" key="1">
    <source>
        <dbReference type="ARBA" id="ARBA00011738"/>
    </source>
</evidence>
<dbReference type="SMART" id="SM00886">
    <property type="entry name" value="Dabb"/>
    <property type="match status" value="1"/>
</dbReference>
<proteinExistence type="predicted"/>
<dbReference type="Pfam" id="PF07876">
    <property type="entry name" value="Dabb"/>
    <property type="match status" value="1"/>
</dbReference>
<dbReference type="InterPro" id="IPR011008">
    <property type="entry name" value="Dimeric_a/b-barrel"/>
</dbReference>
<comment type="caution">
    <text evidence="3">The sequence shown here is derived from an EMBL/GenBank/DDBJ whole genome shotgun (WGS) entry which is preliminary data.</text>
</comment>
<sequence length="116" mass="12487">MASLLGLGGSDVIHIVQFKFSPTTESHVVAKTCRDFVALQKTCLKDGKTYIASIKAGKDVSIEGKSGGFTHAFVVRFKSLGDRDYYIRQDPIHAGFANGLIGVEASSVVDFVDGEF</sequence>
<dbReference type="EMBL" id="CAHR02000004">
    <property type="protein sequence ID" value="CCG80635.1"/>
    <property type="molecule type" value="Genomic_DNA"/>
</dbReference>
<accession>R4X6F0</accession>
<gene>
    <name evidence="3" type="ORF">TAPDE_000166</name>
</gene>
<dbReference type="OrthoDB" id="1601230at2759"/>
<reference evidence="3 4" key="1">
    <citation type="journal article" date="2013" name="MBio">
        <title>Genome sequencing of the plant pathogen Taphrina deformans, the causal agent of peach leaf curl.</title>
        <authorList>
            <person name="Cisse O.H."/>
            <person name="Almeida J.M.G.C.F."/>
            <person name="Fonseca A."/>
            <person name="Kumar A.A."/>
            <person name="Salojaervi J."/>
            <person name="Overmyer K."/>
            <person name="Hauser P.M."/>
            <person name="Pagni M."/>
        </authorList>
    </citation>
    <scope>NUCLEOTIDE SEQUENCE [LARGE SCALE GENOMIC DNA]</scope>
    <source>
        <strain evidence="4">PYCC 5710 / ATCC 11124 / CBS 356.35 / IMI 108563 / JCM 9778 / NBRC 8474</strain>
    </source>
</reference>
<comment type="subunit">
    <text evidence="1">Homodimer.</text>
</comment>